<dbReference type="AlphaFoldDB" id="A0A0L0HKA7"/>
<dbReference type="InParanoid" id="A0A0L0HKA7"/>
<proteinExistence type="predicted"/>
<dbReference type="VEuPathDB" id="FungiDB:SPPG_09081"/>
<organism evidence="1 2">
    <name type="scientific">Spizellomyces punctatus (strain DAOM BR117)</name>
    <dbReference type="NCBI Taxonomy" id="645134"/>
    <lineage>
        <taxon>Eukaryota</taxon>
        <taxon>Fungi</taxon>
        <taxon>Fungi incertae sedis</taxon>
        <taxon>Chytridiomycota</taxon>
        <taxon>Chytridiomycota incertae sedis</taxon>
        <taxon>Chytridiomycetes</taxon>
        <taxon>Spizellomycetales</taxon>
        <taxon>Spizellomycetaceae</taxon>
        <taxon>Spizellomyces</taxon>
    </lineage>
</organism>
<keyword evidence="2" id="KW-1185">Reference proteome</keyword>
<dbReference type="GeneID" id="27692206"/>
<reference evidence="1 2" key="1">
    <citation type="submission" date="2009-08" db="EMBL/GenBank/DDBJ databases">
        <title>The Genome Sequence of Spizellomyces punctatus strain DAOM BR117.</title>
        <authorList>
            <consortium name="The Broad Institute Genome Sequencing Platform"/>
            <person name="Russ C."/>
            <person name="Cuomo C."/>
            <person name="Shea T."/>
            <person name="Young S.K."/>
            <person name="Zeng Q."/>
            <person name="Koehrsen M."/>
            <person name="Haas B."/>
            <person name="Borodovsky M."/>
            <person name="Guigo R."/>
            <person name="Alvarado L."/>
            <person name="Berlin A."/>
            <person name="Bochicchio J."/>
            <person name="Borenstein D."/>
            <person name="Chapman S."/>
            <person name="Chen Z."/>
            <person name="Engels R."/>
            <person name="Freedman E."/>
            <person name="Gellesch M."/>
            <person name="Goldberg J."/>
            <person name="Griggs A."/>
            <person name="Gujja S."/>
            <person name="Heiman D."/>
            <person name="Hepburn T."/>
            <person name="Howarth C."/>
            <person name="Jen D."/>
            <person name="Larson L."/>
            <person name="Lewis B."/>
            <person name="Mehta T."/>
            <person name="Park D."/>
            <person name="Pearson M."/>
            <person name="Roberts A."/>
            <person name="Saif S."/>
            <person name="Shenoy N."/>
            <person name="Sisk P."/>
            <person name="Stolte C."/>
            <person name="Sykes S."/>
            <person name="Thomson T."/>
            <person name="Walk T."/>
            <person name="White J."/>
            <person name="Yandava C."/>
            <person name="Burger G."/>
            <person name="Gray M.W."/>
            <person name="Holland P.W.H."/>
            <person name="King N."/>
            <person name="Lang F.B.F."/>
            <person name="Roger A.J."/>
            <person name="Ruiz-Trillo I."/>
            <person name="Lander E."/>
            <person name="Nusbaum C."/>
        </authorList>
    </citation>
    <scope>NUCLEOTIDE SEQUENCE [LARGE SCALE GENOMIC DNA]</scope>
    <source>
        <strain evidence="1 2">DAOM BR117</strain>
    </source>
</reference>
<gene>
    <name evidence="1" type="ORF">SPPG_09081</name>
</gene>
<sequence length="166" mass="18599">MKLGLTNPMLQHCFIPAHVAVVPHEINNTSGDNIYPRGCYRIKVRMIPSCFETGHGSKIATSYLLCGNDKNEWHLFYEHGPDNFSAQHPEESMRAIPPSMRLPSRPSTGPTRPYIPQHRTFCDILYGSRWNVVQGGVEHIESDLTTTKVSPEDIPGSLRTANVIDS</sequence>
<accession>A0A0L0HKA7</accession>
<name>A0A0L0HKA7_SPIPD</name>
<dbReference type="EMBL" id="KQ257454">
    <property type="protein sequence ID" value="KND01259.1"/>
    <property type="molecule type" value="Genomic_DNA"/>
</dbReference>
<evidence type="ECO:0000313" key="2">
    <source>
        <dbReference type="Proteomes" id="UP000053201"/>
    </source>
</evidence>
<dbReference type="Proteomes" id="UP000053201">
    <property type="component" value="Unassembled WGS sequence"/>
</dbReference>
<dbReference type="RefSeq" id="XP_016609298.1">
    <property type="nucleotide sequence ID" value="XM_016757236.1"/>
</dbReference>
<protein>
    <submittedName>
        <fullName evidence="1">Uncharacterized protein</fullName>
    </submittedName>
</protein>
<evidence type="ECO:0000313" key="1">
    <source>
        <dbReference type="EMBL" id="KND01259.1"/>
    </source>
</evidence>